<dbReference type="AlphaFoldDB" id="A0A8I6TDU8"/>
<protein>
    <recommendedName>
        <fullName evidence="2">Sister chromatid cohesion protein DCC1</fullName>
    </recommendedName>
</protein>
<dbReference type="EnsemblMetazoa" id="XM_014386737.2">
    <property type="protein sequence ID" value="XP_014242223.1"/>
    <property type="gene ID" value="LOC106662557"/>
</dbReference>
<dbReference type="RefSeq" id="XP_014242223.1">
    <property type="nucleotide sequence ID" value="XM_014386737.2"/>
</dbReference>
<dbReference type="GO" id="GO:0000775">
    <property type="term" value="C:chromosome, centromeric region"/>
    <property type="evidence" value="ECO:0007669"/>
    <property type="project" value="TreeGrafter"/>
</dbReference>
<dbReference type="GO" id="GO:0034088">
    <property type="term" value="P:maintenance of mitotic sister chromatid cohesion"/>
    <property type="evidence" value="ECO:0007669"/>
    <property type="project" value="TreeGrafter"/>
</dbReference>
<accession>A0A8I6TDU8</accession>
<name>A0A8I6TDU8_CIMLE</name>
<dbReference type="GO" id="GO:0000785">
    <property type="term" value="C:chromatin"/>
    <property type="evidence" value="ECO:0007669"/>
    <property type="project" value="TreeGrafter"/>
</dbReference>
<dbReference type="Proteomes" id="UP000494040">
    <property type="component" value="Unassembled WGS sequence"/>
</dbReference>
<evidence type="ECO:0000313" key="5">
    <source>
        <dbReference type="Proteomes" id="UP000494040"/>
    </source>
</evidence>
<comment type="similarity">
    <text evidence="1">Belongs to the DCC1 family.</text>
</comment>
<evidence type="ECO:0000256" key="2">
    <source>
        <dbReference type="ARBA" id="ARBA00017682"/>
    </source>
</evidence>
<dbReference type="GO" id="GO:0031390">
    <property type="term" value="C:Ctf18 RFC-like complex"/>
    <property type="evidence" value="ECO:0007669"/>
    <property type="project" value="InterPro"/>
</dbReference>
<keyword evidence="3" id="KW-0235">DNA replication</keyword>
<proteinExistence type="inferred from homology"/>
<keyword evidence="5" id="KW-1185">Reference proteome</keyword>
<reference evidence="4" key="1">
    <citation type="submission" date="2022-01" db="UniProtKB">
        <authorList>
            <consortium name="EnsemblMetazoa"/>
        </authorList>
    </citation>
    <scope>IDENTIFICATION</scope>
</reference>
<evidence type="ECO:0000313" key="4">
    <source>
        <dbReference type="EnsemblMetazoa" id="XP_014242223.1"/>
    </source>
</evidence>
<evidence type="ECO:0000256" key="1">
    <source>
        <dbReference type="ARBA" id="ARBA00007017"/>
    </source>
</evidence>
<dbReference type="InterPro" id="IPR019128">
    <property type="entry name" value="Dcc1"/>
</dbReference>
<organism evidence="4 5">
    <name type="scientific">Cimex lectularius</name>
    <name type="common">Bed bug</name>
    <name type="synonym">Acanthia lectularia</name>
    <dbReference type="NCBI Taxonomy" id="79782"/>
    <lineage>
        <taxon>Eukaryota</taxon>
        <taxon>Metazoa</taxon>
        <taxon>Ecdysozoa</taxon>
        <taxon>Arthropoda</taxon>
        <taxon>Hexapoda</taxon>
        <taxon>Insecta</taxon>
        <taxon>Pterygota</taxon>
        <taxon>Neoptera</taxon>
        <taxon>Paraneoptera</taxon>
        <taxon>Hemiptera</taxon>
        <taxon>Heteroptera</taxon>
        <taxon>Panheteroptera</taxon>
        <taxon>Cimicomorpha</taxon>
        <taxon>Cimicidae</taxon>
        <taxon>Cimex</taxon>
    </lineage>
</organism>
<dbReference type="OMA" id="DSESWPF"/>
<dbReference type="OrthoDB" id="5199543at2759"/>
<evidence type="ECO:0000256" key="3">
    <source>
        <dbReference type="ARBA" id="ARBA00022705"/>
    </source>
</evidence>
<sequence>MEYVRNAEDIEKVVKHAKLDISEFRPLTQTLYFASKDSEYRILELNDSLYDTLVVKGENLIFKGDHDEKAVICTSEATYDVKAAETSNSLLLIPGLKFSDNMECKGERDIEEKRIVNIFNEYLEVKKCKPRVHKLKHLLEANPFTGLEEETSLRSSYSTKELLDCVQASEAELYEALRELDAFQLGGKWRILGVEYHFRTLSYLLNLIDENSWSTDMIPIGQTISMLKDLVPKVILDHILQAYLVPSGMTDDEGDELFTLKQDKTCCFIGEYLLRPVQKFNSDDFMQAWAESVPEGMNIDLKQLEGIALFRSDQRPPVFTYFPESELPENEVERFERLFTEKPSWNYNEIEPYVRKLATEKQTVNSLLTKHTRVSNINGVKVYSSRYRK</sequence>
<dbReference type="GeneID" id="106662557"/>
<dbReference type="KEGG" id="clec:106662557"/>
<dbReference type="PANTHER" id="PTHR13395:SF6">
    <property type="entry name" value="SISTER CHROMATID COHESION PROTEIN DCC1"/>
    <property type="match status" value="1"/>
</dbReference>
<dbReference type="PANTHER" id="PTHR13395">
    <property type="entry name" value="SISTER CHROMATID COHESION PROTEIN DCC1-RELATED"/>
    <property type="match status" value="1"/>
</dbReference>
<dbReference type="Pfam" id="PF09724">
    <property type="entry name" value="Dcc1"/>
    <property type="match status" value="1"/>
</dbReference>
<dbReference type="GO" id="GO:0006260">
    <property type="term" value="P:DNA replication"/>
    <property type="evidence" value="ECO:0007669"/>
    <property type="project" value="UniProtKB-KW"/>
</dbReference>